<keyword evidence="2" id="KW-0067">ATP-binding</keyword>
<dbReference type="Gene3D" id="3.40.50.2300">
    <property type="match status" value="1"/>
</dbReference>
<evidence type="ECO:0000256" key="4">
    <source>
        <dbReference type="ARBA" id="ARBA00023125"/>
    </source>
</evidence>
<evidence type="ECO:0000313" key="9">
    <source>
        <dbReference type="EMBL" id="EAT15787.1"/>
    </source>
</evidence>
<evidence type="ECO:0000313" key="10">
    <source>
        <dbReference type="Proteomes" id="UP000005695"/>
    </source>
</evidence>
<evidence type="ECO:0000256" key="3">
    <source>
        <dbReference type="ARBA" id="ARBA00023015"/>
    </source>
</evidence>
<dbReference type="PROSITE" id="PS50110">
    <property type="entry name" value="RESPONSE_REGULATORY"/>
    <property type="match status" value="1"/>
</dbReference>
<evidence type="ECO:0000259" key="7">
    <source>
        <dbReference type="PROSITE" id="PS50045"/>
    </source>
</evidence>
<protein>
    <submittedName>
        <fullName evidence="9">Two component, sigma54 specific, transcriptional regulator, Fis family</fullName>
    </submittedName>
</protein>
<dbReference type="InterPro" id="IPR002197">
    <property type="entry name" value="HTH_Fis"/>
</dbReference>
<dbReference type="PROSITE" id="PS00688">
    <property type="entry name" value="SIGMA54_INTERACT_3"/>
    <property type="match status" value="1"/>
</dbReference>
<keyword evidence="4" id="KW-0238">DNA-binding</keyword>
<evidence type="ECO:0000259" key="8">
    <source>
        <dbReference type="PROSITE" id="PS50110"/>
    </source>
</evidence>
<evidence type="ECO:0000256" key="6">
    <source>
        <dbReference type="PROSITE-ProRule" id="PRU00169"/>
    </source>
</evidence>
<dbReference type="PROSITE" id="PS50045">
    <property type="entry name" value="SIGMA54_INTERACT_4"/>
    <property type="match status" value="1"/>
</dbReference>
<dbReference type="PROSITE" id="PS00676">
    <property type="entry name" value="SIGMA54_INTERACT_2"/>
    <property type="match status" value="1"/>
</dbReference>
<dbReference type="CDD" id="cd00009">
    <property type="entry name" value="AAA"/>
    <property type="match status" value="1"/>
</dbReference>
<evidence type="ECO:0000256" key="5">
    <source>
        <dbReference type="ARBA" id="ARBA00023163"/>
    </source>
</evidence>
<feature type="domain" description="Sigma-54 factor interaction" evidence="7">
    <location>
        <begin position="152"/>
        <end position="382"/>
    </location>
</feature>
<dbReference type="AlphaFoldDB" id="Q1JZV5"/>
<dbReference type="PRINTS" id="PR01590">
    <property type="entry name" value="HTHFIS"/>
</dbReference>
<comment type="caution">
    <text evidence="9">The sequence shown here is derived from an EMBL/GenBank/DDBJ whole genome shotgun (WGS) entry which is preliminary data.</text>
</comment>
<dbReference type="GO" id="GO:0043565">
    <property type="term" value="F:sequence-specific DNA binding"/>
    <property type="evidence" value="ECO:0007669"/>
    <property type="project" value="InterPro"/>
</dbReference>
<dbReference type="EMBL" id="AAEW02000008">
    <property type="protein sequence ID" value="EAT15787.1"/>
    <property type="molecule type" value="Genomic_DNA"/>
</dbReference>
<keyword evidence="10" id="KW-1185">Reference proteome</keyword>
<dbReference type="Gene3D" id="1.10.10.60">
    <property type="entry name" value="Homeodomain-like"/>
    <property type="match status" value="1"/>
</dbReference>
<dbReference type="GO" id="GO:0005524">
    <property type="term" value="F:ATP binding"/>
    <property type="evidence" value="ECO:0007669"/>
    <property type="project" value="UniProtKB-KW"/>
</dbReference>
<dbReference type="GO" id="GO:0006355">
    <property type="term" value="P:regulation of DNA-templated transcription"/>
    <property type="evidence" value="ECO:0007669"/>
    <property type="project" value="InterPro"/>
</dbReference>
<dbReference type="Pfam" id="PF00158">
    <property type="entry name" value="Sigma54_activat"/>
    <property type="match status" value="1"/>
</dbReference>
<dbReference type="InterPro" id="IPR003593">
    <property type="entry name" value="AAA+_ATPase"/>
</dbReference>
<dbReference type="SUPFAM" id="SSF52540">
    <property type="entry name" value="P-loop containing nucleoside triphosphate hydrolases"/>
    <property type="match status" value="1"/>
</dbReference>
<dbReference type="Proteomes" id="UP000005695">
    <property type="component" value="Unassembled WGS sequence"/>
</dbReference>
<dbReference type="InterPro" id="IPR025662">
    <property type="entry name" value="Sigma_54_int_dom_ATP-bd_1"/>
</dbReference>
<dbReference type="InterPro" id="IPR025944">
    <property type="entry name" value="Sigma_54_int_dom_CS"/>
</dbReference>
<evidence type="ECO:0000256" key="1">
    <source>
        <dbReference type="ARBA" id="ARBA00022741"/>
    </source>
</evidence>
<dbReference type="Pfam" id="PF25601">
    <property type="entry name" value="AAA_lid_14"/>
    <property type="match status" value="1"/>
</dbReference>
<sequence>MLTRFTSLETIVSHILLFDSDNNTRTALNEVIRGEIPAPVLTADTCPHALEQIRNHSVTLAFCQLGDQNDDALELIQQINTLNPHIVTILLVPEETTIGTKRILQSGAHFFLHAPTTPQEIIQLTHRALQHALLLQPAVESEPKQDDGFSDIIGQSSSMQHLFTMITRLADDGESTILIQGESGTGKELVAKAVHLNSPRRNANFVPLNCAAIPDELLESELFGYEKGAFTGAINNKKGRLQHAEGGTLFLDEIGDMKPSLQAKLLRVIQEKEFEPVGSVKSIKVNVRIVAATHRNLEEAVAKGSFREDLYYRLNVIPLQIPPLRDRKDDIALLLEHFTQKFCTSKKRHIFTYSDQALNCLKRYPWPGNVRELENLVQRLSILHMGETVAPKDLPEKYLHEEVAPSLLTRFNEQGTTDFNSRVSEFEDRLILQALMQTGGNKKEAAELLNLKRTTLLEKIKKKQLDKALNKLENQSGL</sequence>
<dbReference type="PANTHER" id="PTHR32071">
    <property type="entry name" value="TRANSCRIPTIONAL REGULATORY PROTEIN"/>
    <property type="match status" value="1"/>
</dbReference>
<dbReference type="PROSITE" id="PS00675">
    <property type="entry name" value="SIGMA54_INTERACT_1"/>
    <property type="match status" value="1"/>
</dbReference>
<accession>Q1JZV5</accession>
<dbReference type="InterPro" id="IPR058031">
    <property type="entry name" value="AAA_lid_NorR"/>
</dbReference>
<reference evidence="9" key="1">
    <citation type="submission" date="2006-05" db="EMBL/GenBank/DDBJ databases">
        <title>Annotation of the draft genome assembly of Desulfuromonas acetoxidans DSM 684.</title>
        <authorList>
            <consortium name="US DOE Joint Genome Institute (JGI-ORNL)"/>
            <person name="Larimer F."/>
            <person name="Land M."/>
            <person name="Hauser L."/>
        </authorList>
    </citation>
    <scope>NUCLEOTIDE SEQUENCE [LARGE SCALE GENOMIC DNA]</scope>
    <source>
        <strain evidence="9">DSM 684</strain>
    </source>
</reference>
<dbReference type="InterPro" id="IPR011006">
    <property type="entry name" value="CheY-like_superfamily"/>
</dbReference>
<evidence type="ECO:0000256" key="2">
    <source>
        <dbReference type="ARBA" id="ARBA00022840"/>
    </source>
</evidence>
<dbReference type="Gene3D" id="3.40.50.300">
    <property type="entry name" value="P-loop containing nucleotide triphosphate hydrolases"/>
    <property type="match status" value="1"/>
</dbReference>
<dbReference type="PANTHER" id="PTHR32071:SF117">
    <property type="entry name" value="PTS-DEPENDENT DIHYDROXYACETONE KINASE OPERON REGULATORY PROTEIN-RELATED"/>
    <property type="match status" value="1"/>
</dbReference>
<keyword evidence="1" id="KW-0547">Nucleotide-binding</keyword>
<dbReference type="SMART" id="SM00382">
    <property type="entry name" value="AAA"/>
    <property type="match status" value="1"/>
</dbReference>
<dbReference type="SUPFAM" id="SSF46689">
    <property type="entry name" value="Homeodomain-like"/>
    <property type="match status" value="1"/>
</dbReference>
<dbReference type="InterPro" id="IPR009057">
    <property type="entry name" value="Homeodomain-like_sf"/>
</dbReference>
<dbReference type="InterPro" id="IPR027417">
    <property type="entry name" value="P-loop_NTPase"/>
</dbReference>
<dbReference type="SUPFAM" id="SSF52172">
    <property type="entry name" value="CheY-like"/>
    <property type="match status" value="1"/>
</dbReference>
<feature type="domain" description="Response regulatory" evidence="8">
    <location>
        <begin position="14"/>
        <end position="129"/>
    </location>
</feature>
<keyword evidence="3" id="KW-0805">Transcription regulation</keyword>
<reference evidence="9" key="2">
    <citation type="submission" date="2006-05" db="EMBL/GenBank/DDBJ databases">
        <title>Sequencing of the draft genome and assembly of Desulfuromonas acetoxidans DSM 684.</title>
        <authorList>
            <consortium name="US DOE Joint Genome Institute (JGI-PGF)"/>
            <person name="Copeland A."/>
            <person name="Lucas S."/>
            <person name="Lapidus A."/>
            <person name="Barry K."/>
            <person name="Detter J.C."/>
            <person name="Glavina del Rio T."/>
            <person name="Hammon N."/>
            <person name="Israni S."/>
            <person name="Dalin E."/>
            <person name="Tice H."/>
            <person name="Bruce D."/>
            <person name="Pitluck S."/>
            <person name="Richardson P."/>
        </authorList>
    </citation>
    <scope>NUCLEOTIDE SEQUENCE [LARGE SCALE GENOMIC DNA]</scope>
    <source>
        <strain evidence="9">DSM 684</strain>
    </source>
</reference>
<dbReference type="InterPro" id="IPR025943">
    <property type="entry name" value="Sigma_54_int_dom_ATP-bd_2"/>
</dbReference>
<dbReference type="Pfam" id="PF02954">
    <property type="entry name" value="HTH_8"/>
    <property type="match status" value="1"/>
</dbReference>
<proteinExistence type="predicted"/>
<dbReference type="InterPro" id="IPR001789">
    <property type="entry name" value="Sig_transdc_resp-reg_receiver"/>
</dbReference>
<dbReference type="Gene3D" id="1.10.8.60">
    <property type="match status" value="1"/>
</dbReference>
<dbReference type="GO" id="GO:0000160">
    <property type="term" value="P:phosphorelay signal transduction system"/>
    <property type="evidence" value="ECO:0007669"/>
    <property type="project" value="InterPro"/>
</dbReference>
<gene>
    <name evidence="9" type="ORF">Dace_2487</name>
</gene>
<organism evidence="9 10">
    <name type="scientific">Desulfuromonas acetoxidans (strain DSM 684 / 11070)</name>
    <dbReference type="NCBI Taxonomy" id="281689"/>
    <lineage>
        <taxon>Bacteria</taxon>
        <taxon>Pseudomonadati</taxon>
        <taxon>Thermodesulfobacteriota</taxon>
        <taxon>Desulfuromonadia</taxon>
        <taxon>Desulfuromonadales</taxon>
        <taxon>Desulfuromonadaceae</taxon>
        <taxon>Desulfuromonas</taxon>
    </lineage>
</organism>
<name>Q1JZV5_DESA6</name>
<dbReference type="InterPro" id="IPR002078">
    <property type="entry name" value="Sigma_54_int"/>
</dbReference>
<keyword evidence="5" id="KW-0804">Transcription</keyword>
<comment type="caution">
    <text evidence="6">Lacks conserved residue(s) required for the propagation of feature annotation.</text>
</comment>
<dbReference type="FunFam" id="3.40.50.300:FF:000006">
    <property type="entry name" value="DNA-binding transcriptional regulator NtrC"/>
    <property type="match status" value="1"/>
</dbReference>